<evidence type="ECO:0000313" key="4">
    <source>
        <dbReference type="Proteomes" id="UP000297693"/>
    </source>
</evidence>
<dbReference type="EMBL" id="RQGD01000022">
    <property type="protein sequence ID" value="TGL60150.1"/>
    <property type="molecule type" value="Genomic_DNA"/>
</dbReference>
<dbReference type="AlphaFoldDB" id="A0A4R9K4I8"/>
<evidence type="ECO:0000256" key="1">
    <source>
        <dbReference type="SAM" id="MobiDB-lite"/>
    </source>
</evidence>
<feature type="transmembrane region" description="Helical" evidence="2">
    <location>
        <begin position="68"/>
        <end position="89"/>
    </location>
</feature>
<evidence type="ECO:0000313" key="3">
    <source>
        <dbReference type="EMBL" id="TGL60150.1"/>
    </source>
</evidence>
<feature type="region of interest" description="Disordered" evidence="1">
    <location>
        <begin position="37"/>
        <end position="62"/>
    </location>
</feature>
<name>A0A4R9K4I8_9LEPT</name>
<keyword evidence="2" id="KW-0472">Membrane</keyword>
<comment type="caution">
    <text evidence="3">The sequence shown here is derived from an EMBL/GenBank/DDBJ whole genome shotgun (WGS) entry which is preliminary data.</text>
</comment>
<evidence type="ECO:0000256" key="2">
    <source>
        <dbReference type="SAM" id="Phobius"/>
    </source>
</evidence>
<gene>
    <name evidence="3" type="ORF">EHQ58_06515</name>
</gene>
<proteinExistence type="predicted"/>
<keyword evidence="2" id="KW-1133">Transmembrane helix</keyword>
<accession>A0A4R9K4I8</accession>
<reference evidence="3" key="1">
    <citation type="journal article" date="2019" name="PLoS Negl. Trop. Dis.">
        <title>Revisiting the worldwide diversity of Leptospira species in the environment.</title>
        <authorList>
            <person name="Vincent A.T."/>
            <person name="Schiettekatte O."/>
            <person name="Bourhy P."/>
            <person name="Veyrier F.J."/>
            <person name="Picardeau M."/>
        </authorList>
    </citation>
    <scope>NUCLEOTIDE SEQUENCE [LARGE SCALE GENOMIC DNA]</scope>
    <source>
        <strain evidence="3">201702476</strain>
    </source>
</reference>
<dbReference type="OrthoDB" id="9864092at2"/>
<organism evidence="3 4">
    <name type="scientific">Leptospira ognonensis</name>
    <dbReference type="NCBI Taxonomy" id="2484945"/>
    <lineage>
        <taxon>Bacteria</taxon>
        <taxon>Pseudomonadati</taxon>
        <taxon>Spirochaetota</taxon>
        <taxon>Spirochaetia</taxon>
        <taxon>Leptospirales</taxon>
        <taxon>Leptospiraceae</taxon>
        <taxon>Leptospira</taxon>
    </lineage>
</organism>
<keyword evidence="2" id="KW-0812">Transmembrane</keyword>
<feature type="transmembrane region" description="Helical" evidence="2">
    <location>
        <begin position="95"/>
        <end position="118"/>
    </location>
</feature>
<sequence length="121" mass="13893">MDSPNEDKIPPSIEKTLRKGNINFDFLQPDEFTDETQDVEAANRRNNSRQGKRGLFNRGRPPRPFKRIHLYFAILFCFSQVAAITAIALSGQFLWILFIPILLTLFLGSLIMVTLLMVRPL</sequence>
<dbReference type="Proteomes" id="UP000297693">
    <property type="component" value="Unassembled WGS sequence"/>
</dbReference>
<keyword evidence="4" id="KW-1185">Reference proteome</keyword>
<dbReference type="RefSeq" id="WP_135623077.1">
    <property type="nucleotide sequence ID" value="NZ_RQGD01000022.1"/>
</dbReference>
<protein>
    <submittedName>
        <fullName evidence="3">Uncharacterized protein</fullName>
    </submittedName>
</protein>